<dbReference type="EMBL" id="LJSG01000008">
    <property type="protein sequence ID" value="KPP93533.1"/>
    <property type="molecule type" value="Genomic_DNA"/>
</dbReference>
<dbReference type="PATRIC" id="fig|1666912.4.peg.2426"/>
<dbReference type="Proteomes" id="UP000182045">
    <property type="component" value="Unassembled WGS sequence"/>
</dbReference>
<evidence type="ECO:0000259" key="1">
    <source>
        <dbReference type="Pfam" id="PF13649"/>
    </source>
</evidence>
<feature type="domain" description="Methyltransferase" evidence="1">
    <location>
        <begin position="35"/>
        <end position="121"/>
    </location>
</feature>
<protein>
    <recommendedName>
        <fullName evidence="1">Methyltransferase domain-containing protein</fullName>
    </recommendedName>
</protein>
<dbReference type="InterPro" id="IPR041698">
    <property type="entry name" value="Methyltransf_25"/>
</dbReference>
<proteinExistence type="predicted"/>
<sequence>MGFAPDWLSLRAPADRAARDAGLLARALALGPEQIVDLGAGTGATLRAMKAAQPLRARWTLVDNDPALLALAPRLEGRVTCIQADLTDLGALPLHGASLVTASALLDLVSDAWLGGLVARLAEHGLPFYAALSYDGAMSWTPPDPADADVTHAFNADQRSDKGFGPALGPDGATRAARLFQAAGYTVELAQSPWVLGPQDRALQAELLDGIAAAATRAGYSGSPAWLAARHAALGHAQALIGHIDLLAVPPEAPERKAHG</sequence>
<dbReference type="STRING" id="1666912.Ga0058931_1169"/>
<evidence type="ECO:0000313" key="3">
    <source>
        <dbReference type="EMBL" id="KPP93533.1"/>
    </source>
</evidence>
<gene>
    <name evidence="2" type="ORF">Ga0058931_1169</name>
    <name evidence="3" type="ORF">HLUCCA05_11200</name>
</gene>
<dbReference type="Gene3D" id="3.40.50.150">
    <property type="entry name" value="Vaccinia Virus protein VP39"/>
    <property type="match status" value="1"/>
</dbReference>
<dbReference type="AlphaFoldDB" id="A0A0P7X0Q8"/>
<keyword evidence="5" id="KW-1185">Reference proteome</keyword>
<dbReference type="Proteomes" id="UP000050413">
    <property type="component" value="Unassembled WGS sequence"/>
</dbReference>
<reference evidence="2 5" key="2">
    <citation type="submission" date="2016-01" db="EMBL/GenBank/DDBJ databases">
        <authorList>
            <person name="Varghese N."/>
        </authorList>
    </citation>
    <scope>NUCLEOTIDE SEQUENCE [LARGE SCALE GENOMIC DNA]</scope>
    <source>
        <strain evidence="2 5">HL-91</strain>
    </source>
</reference>
<accession>A0A0P7X0Q8</accession>
<dbReference type="InterPro" id="IPR029063">
    <property type="entry name" value="SAM-dependent_MTases_sf"/>
</dbReference>
<evidence type="ECO:0000313" key="5">
    <source>
        <dbReference type="Proteomes" id="UP000182045"/>
    </source>
</evidence>
<evidence type="ECO:0000313" key="4">
    <source>
        <dbReference type="Proteomes" id="UP000050413"/>
    </source>
</evidence>
<name>A0A0P7X0Q8_9RHOB</name>
<reference evidence="3 4" key="1">
    <citation type="submission" date="2015-09" db="EMBL/GenBank/DDBJ databases">
        <title>Identification and resolution of microdiversity through metagenomic sequencing of parallel consortia.</title>
        <authorList>
            <person name="Nelson W.C."/>
            <person name="Romine M.F."/>
            <person name="Lindemann S.R."/>
        </authorList>
    </citation>
    <scope>NUCLEOTIDE SEQUENCE [LARGE SCALE GENOMIC DNA]</scope>
    <source>
        <strain evidence="3">HL-91</strain>
    </source>
</reference>
<dbReference type="Pfam" id="PF13649">
    <property type="entry name" value="Methyltransf_25"/>
    <property type="match status" value="1"/>
</dbReference>
<dbReference type="RefSeq" id="WP_072245498.1">
    <property type="nucleotide sequence ID" value="NZ_FBYC01000004.1"/>
</dbReference>
<dbReference type="EMBL" id="FBYC01000004">
    <property type="protein sequence ID" value="CUX80498.1"/>
    <property type="molecule type" value="Genomic_DNA"/>
</dbReference>
<dbReference type="OrthoDB" id="7273451at2"/>
<evidence type="ECO:0000313" key="2">
    <source>
        <dbReference type="EMBL" id="CUX80498.1"/>
    </source>
</evidence>
<dbReference type="SUPFAM" id="SSF53335">
    <property type="entry name" value="S-adenosyl-L-methionine-dependent methyltransferases"/>
    <property type="match status" value="1"/>
</dbReference>
<comment type="caution">
    <text evidence="3">The sequence shown here is derived from an EMBL/GenBank/DDBJ whole genome shotgun (WGS) entry which is preliminary data.</text>
</comment>
<organism evidence="3 4">
    <name type="scientific">Roseibaca calidilacus</name>
    <dbReference type="NCBI Taxonomy" id="1666912"/>
    <lineage>
        <taxon>Bacteria</taxon>
        <taxon>Pseudomonadati</taxon>
        <taxon>Pseudomonadota</taxon>
        <taxon>Alphaproteobacteria</taxon>
        <taxon>Rhodobacterales</taxon>
        <taxon>Paracoccaceae</taxon>
        <taxon>Roseinatronobacter</taxon>
    </lineage>
</organism>